<dbReference type="PROSITE" id="PS50110">
    <property type="entry name" value="RESPONSE_REGULATORY"/>
    <property type="match status" value="1"/>
</dbReference>
<dbReference type="KEGG" id="npv:OHM77_13065"/>
<gene>
    <name evidence="4" type="ORF">OHM77_13065</name>
</gene>
<dbReference type="PANTHER" id="PTHR32071:SF117">
    <property type="entry name" value="PTS-DEPENDENT DIHYDROXYACETONE KINASE OPERON REGULATORY PROTEIN-RELATED"/>
    <property type="match status" value="1"/>
</dbReference>
<sequence>MSRIPQRMLIVDDDPIHARVLTRSLRLRRFEVASVRGIEAALAAASSSPPDFVVLEQCLDGASGLGLIRPLKAINPQARILVLTGCASIEKAVNAIKLGACHYLAKPAYVEEVLTGFGIDPLTVAAELKTATDSKTHSIREVEWKHIMRALSENNGNVSAAARALGMHRRTLQRKLMQHKGECAGSLVADIRERQRRRRRREMRAALAG</sequence>
<dbReference type="SMART" id="SM00448">
    <property type="entry name" value="REC"/>
    <property type="match status" value="1"/>
</dbReference>
<keyword evidence="1" id="KW-0238">DNA-binding</keyword>
<dbReference type="Gene3D" id="3.40.50.2300">
    <property type="match status" value="1"/>
</dbReference>
<dbReference type="PRINTS" id="PR01590">
    <property type="entry name" value="HTHFIS"/>
</dbReference>
<dbReference type="GO" id="GO:0043565">
    <property type="term" value="F:sequence-specific DNA binding"/>
    <property type="evidence" value="ECO:0007669"/>
    <property type="project" value="InterPro"/>
</dbReference>
<dbReference type="SUPFAM" id="SSF46689">
    <property type="entry name" value="Homeodomain-like"/>
    <property type="match status" value="1"/>
</dbReference>
<protein>
    <submittedName>
        <fullName evidence="4">Response regulator</fullName>
    </submittedName>
</protein>
<dbReference type="Gene3D" id="1.10.10.60">
    <property type="entry name" value="Homeodomain-like"/>
    <property type="match status" value="1"/>
</dbReference>
<evidence type="ECO:0000313" key="4">
    <source>
        <dbReference type="EMBL" id="WIM05589.1"/>
    </source>
</evidence>
<evidence type="ECO:0000259" key="3">
    <source>
        <dbReference type="PROSITE" id="PS50110"/>
    </source>
</evidence>
<dbReference type="PANTHER" id="PTHR32071">
    <property type="entry name" value="TRANSCRIPTIONAL REGULATORY PROTEIN"/>
    <property type="match status" value="1"/>
</dbReference>
<accession>A0AA49FKD1</accession>
<dbReference type="SUPFAM" id="SSF52172">
    <property type="entry name" value="CheY-like"/>
    <property type="match status" value="1"/>
</dbReference>
<dbReference type="Pfam" id="PF00072">
    <property type="entry name" value="Response_reg"/>
    <property type="match status" value="1"/>
</dbReference>
<dbReference type="Pfam" id="PF02954">
    <property type="entry name" value="HTH_8"/>
    <property type="match status" value="1"/>
</dbReference>
<proteinExistence type="predicted"/>
<name>A0AA49FKD1_9PROT</name>
<comment type="caution">
    <text evidence="2">Lacks conserved residue(s) required for the propagation of feature annotation.</text>
</comment>
<evidence type="ECO:0000256" key="1">
    <source>
        <dbReference type="ARBA" id="ARBA00023125"/>
    </source>
</evidence>
<evidence type="ECO:0000256" key="2">
    <source>
        <dbReference type="PROSITE-ProRule" id="PRU00169"/>
    </source>
</evidence>
<dbReference type="InterPro" id="IPR001789">
    <property type="entry name" value="Sig_transdc_resp-reg_receiver"/>
</dbReference>
<dbReference type="AlphaFoldDB" id="A0AA49FKD1"/>
<reference evidence="4" key="1">
    <citation type="journal article" date="2023" name="Nat. Microbiol.">
        <title>Enrichment and characterization of a nitric oxide-reducing microbial community in a continuous bioreactor.</title>
        <authorList>
            <person name="Garrido-Amador P."/>
            <person name="Stortenbeker N."/>
            <person name="Wessels H.J.C.T."/>
            <person name="Speth D.R."/>
            <person name="Garcia-Heredia I."/>
            <person name="Kartal B."/>
        </authorList>
    </citation>
    <scope>NUCLEOTIDE SEQUENCE</scope>
    <source>
        <strain evidence="4">MAG1</strain>
    </source>
</reference>
<organism evidence="4">
    <name type="scientific">Candidatus Nitricoxidivorans perseverans</name>
    <dbReference type="NCBI Taxonomy" id="2975601"/>
    <lineage>
        <taxon>Bacteria</taxon>
        <taxon>Pseudomonadati</taxon>
        <taxon>Pseudomonadota</taxon>
        <taxon>Betaproteobacteria</taxon>
        <taxon>Nitrosomonadales</taxon>
        <taxon>Sterolibacteriaceae</taxon>
        <taxon>Candidatus Nitricoxidivorans</taxon>
    </lineage>
</organism>
<dbReference type="InterPro" id="IPR002197">
    <property type="entry name" value="HTH_Fis"/>
</dbReference>
<dbReference type="Proteomes" id="UP001234916">
    <property type="component" value="Chromosome"/>
</dbReference>
<dbReference type="InterPro" id="IPR011006">
    <property type="entry name" value="CheY-like_superfamily"/>
</dbReference>
<dbReference type="GO" id="GO:0000160">
    <property type="term" value="P:phosphorelay signal transduction system"/>
    <property type="evidence" value="ECO:0007669"/>
    <property type="project" value="InterPro"/>
</dbReference>
<feature type="domain" description="Response regulatory" evidence="3">
    <location>
        <begin position="7"/>
        <end position="121"/>
    </location>
</feature>
<dbReference type="InterPro" id="IPR009057">
    <property type="entry name" value="Homeodomain-like_sf"/>
</dbReference>
<dbReference type="EMBL" id="CP107246">
    <property type="protein sequence ID" value="WIM05589.1"/>
    <property type="molecule type" value="Genomic_DNA"/>
</dbReference>